<evidence type="ECO:0000259" key="2">
    <source>
        <dbReference type="PROSITE" id="PS50250"/>
    </source>
</evidence>
<dbReference type="InterPro" id="IPR045114">
    <property type="entry name" value="Csn12-like"/>
</dbReference>
<feature type="domain" description="PCI" evidence="2">
    <location>
        <begin position="248"/>
        <end position="478"/>
    </location>
</feature>
<dbReference type="InterPro" id="IPR036388">
    <property type="entry name" value="WH-like_DNA-bd_sf"/>
</dbReference>
<keyword evidence="4" id="KW-1185">Reference proteome</keyword>
<evidence type="ECO:0000256" key="1">
    <source>
        <dbReference type="ARBA" id="ARBA00025771"/>
    </source>
</evidence>
<protein>
    <recommendedName>
        <fullName evidence="2">PCI domain-containing protein</fullName>
    </recommendedName>
</protein>
<comment type="similarity">
    <text evidence="1">Belongs to the CSN12 family.</text>
</comment>
<dbReference type="PANTHER" id="PTHR12732:SF0">
    <property type="entry name" value="PCI DOMAIN-CONTAINING PROTEIN 2"/>
    <property type="match status" value="1"/>
</dbReference>
<dbReference type="Proteomes" id="UP000664169">
    <property type="component" value="Unassembled WGS sequence"/>
</dbReference>
<reference evidence="3" key="1">
    <citation type="submission" date="2021-03" db="EMBL/GenBank/DDBJ databases">
        <authorList>
            <person name="Tagirdzhanova G."/>
        </authorList>
    </citation>
    <scope>NUCLEOTIDE SEQUENCE</scope>
</reference>
<name>A0A8H3F9K1_9LECA</name>
<dbReference type="InterPro" id="IPR000717">
    <property type="entry name" value="PCI_dom"/>
</dbReference>
<dbReference type="EMBL" id="CAJPDQ010000015">
    <property type="protein sequence ID" value="CAF9920268.1"/>
    <property type="molecule type" value="Genomic_DNA"/>
</dbReference>
<sequence>MDLLVQNFLVAQSTGQGHLLSATLLPESPQDDPNRLRRLTSSSTVHDIESDLRSSLLSTRSGIHLNKAEGNAWIDVYVSYFRAATEVVALSERHGNSDHTSVYDAWKEMANTLIRGYSSGHFQAWTIPCLYVAGRYLRIFAIKADRHARSGKPVTYGSGMSGDITSSISKNEKLEDAARVINRIFQLCISDRASIENSRKWGLYYATNLLFKTYFKLNSISLSKNILRALSVSVDTPPESAFPRSQISTFHYYNGIIAFLDEDYPTAETHLTQSLNLCHKLATHNKELILTYLIPCHLLTTHTLPSATLLAPFPRLQKLFQPLAECIKRGDLSGFDSALAQGEEEFVKRRIYLTLERGRDIALRNLFRKVFLLGGFIDGGGGEDTEQAAKPRRTRIPIHEFETAIALSMDSHNHRLNKNGNNNNSKLSNGTTTKLSRAKIDRDEVECLLANMIYKFQNLMKGYIAQTAGMVVLSKGAAFPGTGV</sequence>
<accession>A0A8H3F9K1</accession>
<dbReference type="Gene3D" id="1.10.10.10">
    <property type="entry name" value="Winged helix-like DNA-binding domain superfamily/Winged helix DNA-binding domain"/>
    <property type="match status" value="1"/>
</dbReference>
<evidence type="ECO:0000313" key="3">
    <source>
        <dbReference type="EMBL" id="CAF9920268.1"/>
    </source>
</evidence>
<proteinExistence type="inferred from homology"/>
<comment type="caution">
    <text evidence="3">The sequence shown here is derived from an EMBL/GenBank/DDBJ whole genome shotgun (WGS) entry which is preliminary data.</text>
</comment>
<gene>
    <name evidence="3" type="ORF">GOMPHAMPRED_002033</name>
</gene>
<evidence type="ECO:0000313" key="4">
    <source>
        <dbReference type="Proteomes" id="UP000664169"/>
    </source>
</evidence>
<dbReference type="PROSITE" id="PS50250">
    <property type="entry name" value="PCI"/>
    <property type="match status" value="1"/>
</dbReference>
<dbReference type="AlphaFoldDB" id="A0A8H3F9K1"/>
<organism evidence="3 4">
    <name type="scientific">Gomphillus americanus</name>
    <dbReference type="NCBI Taxonomy" id="1940652"/>
    <lineage>
        <taxon>Eukaryota</taxon>
        <taxon>Fungi</taxon>
        <taxon>Dikarya</taxon>
        <taxon>Ascomycota</taxon>
        <taxon>Pezizomycotina</taxon>
        <taxon>Lecanoromycetes</taxon>
        <taxon>OSLEUM clade</taxon>
        <taxon>Ostropomycetidae</taxon>
        <taxon>Ostropales</taxon>
        <taxon>Graphidaceae</taxon>
        <taxon>Gomphilloideae</taxon>
        <taxon>Gomphillus</taxon>
    </lineage>
</organism>
<dbReference type="PANTHER" id="PTHR12732">
    <property type="entry name" value="UNCHARACTERIZED PROTEASOME COMPONENT REGION PCI-CONTAINING"/>
    <property type="match status" value="1"/>
</dbReference>
<dbReference type="GO" id="GO:0003723">
    <property type="term" value="F:RNA binding"/>
    <property type="evidence" value="ECO:0007669"/>
    <property type="project" value="InterPro"/>
</dbReference>
<dbReference type="GO" id="GO:0003690">
    <property type="term" value="F:double-stranded DNA binding"/>
    <property type="evidence" value="ECO:0007669"/>
    <property type="project" value="InterPro"/>
</dbReference>
<dbReference type="SMART" id="SM00753">
    <property type="entry name" value="PAM"/>
    <property type="match status" value="1"/>
</dbReference>
<dbReference type="OrthoDB" id="10252687at2759"/>